<dbReference type="RefSeq" id="WP_032644397.1">
    <property type="nucleotide sequence ID" value="NZ_CP043318.1"/>
</dbReference>
<name>A0AAW3HJD4_9ENTR</name>
<evidence type="ECO:0000313" key="2">
    <source>
        <dbReference type="Proteomes" id="UP000033354"/>
    </source>
</evidence>
<dbReference type="AlphaFoldDB" id="A0AAW3HJD4"/>
<protein>
    <submittedName>
        <fullName evidence="1">Uncharacterized protein</fullName>
    </submittedName>
</protein>
<keyword evidence="2" id="KW-1185">Reference proteome</keyword>
<dbReference type="GeneID" id="63140100"/>
<comment type="caution">
    <text evidence="1">The sequence shown here is derived from an EMBL/GenBank/DDBJ whole genome shotgun (WGS) entry which is preliminary data.</text>
</comment>
<dbReference type="EMBL" id="JZKT01000009">
    <property type="protein sequence ID" value="KJX37425.1"/>
    <property type="molecule type" value="Genomic_DNA"/>
</dbReference>
<evidence type="ECO:0000313" key="1">
    <source>
        <dbReference type="EMBL" id="KJX37425.1"/>
    </source>
</evidence>
<gene>
    <name evidence="1" type="ORF">SG71_06630</name>
</gene>
<dbReference type="Proteomes" id="UP000033354">
    <property type="component" value="Unassembled WGS sequence"/>
</dbReference>
<sequence>MFILDSDVARKICQYGILDELSKSTEMPLSNFFILPQLRFQLKINDSVKSIKLLGSEEAYNSARKMIMECREINISSSDFTNKVLTTLNAPDIDSGEATLFTAIILDINKKLITGDKRAIKALSSLISISSFDIWLRVLTLEEAILTMLHSHPFDVISNKIRCRNDVDTGLSIIFGRSVKNSKESVIEGLISNINELKRATNHHYCFPKISP</sequence>
<reference evidence="1 2" key="1">
    <citation type="submission" date="2015-02" db="EMBL/GenBank/DDBJ databases">
        <authorList>
            <person name="Adams M."/>
            <person name="Sutton G."/>
            <person name="Nelson K."/>
            <person name="Bonomo R."/>
            <person name="McCorrison J."/>
            <person name="Sanka R."/>
            <person name="Brinkac L."/>
            <person name="Nierman W."/>
        </authorList>
    </citation>
    <scope>NUCLEOTIDE SEQUENCE [LARGE SCALE GENOMIC DNA]</scope>
    <source>
        <strain evidence="1 2">CIDEIMsCOL9</strain>
    </source>
</reference>
<accession>A0AAW3HJD4</accession>
<proteinExistence type="predicted"/>
<organism evidence="1 2">
    <name type="scientific">Enterobacter chengduensis</name>
    <dbReference type="NCBI Taxonomy" id="2494701"/>
    <lineage>
        <taxon>Bacteria</taxon>
        <taxon>Pseudomonadati</taxon>
        <taxon>Pseudomonadota</taxon>
        <taxon>Gammaproteobacteria</taxon>
        <taxon>Enterobacterales</taxon>
        <taxon>Enterobacteriaceae</taxon>
        <taxon>Enterobacter</taxon>
        <taxon>Enterobacter cloacae complex</taxon>
    </lineage>
</organism>